<organism evidence="3 4">
    <name type="scientific">Oryzomicrobium terrae</name>
    <dbReference type="NCBI Taxonomy" id="1735038"/>
    <lineage>
        <taxon>Bacteria</taxon>
        <taxon>Pseudomonadati</taxon>
        <taxon>Pseudomonadota</taxon>
        <taxon>Betaproteobacteria</taxon>
        <taxon>Rhodocyclales</taxon>
        <taxon>Rhodocyclaceae</taxon>
        <taxon>Oryzomicrobium</taxon>
    </lineage>
</organism>
<accession>A0A5C1EAD7</accession>
<name>A0A5C1EAD7_9RHOO</name>
<keyword evidence="1" id="KW-0812">Transmembrane</keyword>
<keyword evidence="1" id="KW-0472">Membrane</keyword>
<dbReference type="KEGG" id="otr:OTERR_24000"/>
<evidence type="ECO:0000259" key="2">
    <source>
        <dbReference type="Pfam" id="PF00535"/>
    </source>
</evidence>
<dbReference type="InterPro" id="IPR001173">
    <property type="entry name" value="Glyco_trans_2-like"/>
</dbReference>
<dbReference type="EMBL" id="CP022579">
    <property type="protein sequence ID" value="QEL65876.1"/>
    <property type="molecule type" value="Genomic_DNA"/>
</dbReference>
<feature type="domain" description="Glycosyltransferase 2-like" evidence="2">
    <location>
        <begin position="4"/>
        <end position="155"/>
    </location>
</feature>
<dbReference type="CDD" id="cd04179">
    <property type="entry name" value="DPM_DPG-synthase_like"/>
    <property type="match status" value="1"/>
</dbReference>
<evidence type="ECO:0000256" key="1">
    <source>
        <dbReference type="SAM" id="Phobius"/>
    </source>
</evidence>
<protein>
    <submittedName>
        <fullName evidence="3">Glycosyltransferase family protein</fullName>
    </submittedName>
</protein>
<gene>
    <name evidence="3" type="ORF">OTERR_24000</name>
</gene>
<dbReference type="PANTHER" id="PTHR48090:SF7">
    <property type="entry name" value="RFBJ PROTEIN"/>
    <property type="match status" value="1"/>
</dbReference>
<keyword evidence="1" id="KW-1133">Transmembrane helix</keyword>
<keyword evidence="4" id="KW-1185">Reference proteome</keyword>
<evidence type="ECO:0000313" key="4">
    <source>
        <dbReference type="Proteomes" id="UP000323671"/>
    </source>
</evidence>
<dbReference type="Proteomes" id="UP000323671">
    <property type="component" value="Chromosome"/>
</dbReference>
<dbReference type="InterPro" id="IPR050256">
    <property type="entry name" value="Glycosyltransferase_2"/>
</dbReference>
<feature type="transmembrane region" description="Helical" evidence="1">
    <location>
        <begin position="257"/>
        <end position="279"/>
    </location>
</feature>
<sequence>MKLSIVLPARNESEGLRELLPKLKDLFPDAEVLVVNDGSNDDTQEVCSHNAVVCISHPKARGNGAAIKTGARNANGEIVVFMDADNQHSPEDIFKLLDGIGEGYDMVVGARVFSTHAGVHRGVANMIFNWFASWMVGARVKDLTSGFRAVRRDKFMKFAYILPNGFSYPTTITMSFFRAGYGVSYRPIMAMQRKGHSHINIWRDGVRFLLIIFKVGVLYSPLKIFFPVSAGLAIAGVGNYIYSYFSVGRFTNMSALLLLAALMVFLVGLVSEQITALMYRDSDS</sequence>
<feature type="transmembrane region" description="Helical" evidence="1">
    <location>
        <begin position="225"/>
        <end position="245"/>
    </location>
</feature>
<dbReference type="Pfam" id="PF00535">
    <property type="entry name" value="Glycos_transf_2"/>
    <property type="match status" value="1"/>
</dbReference>
<evidence type="ECO:0000313" key="3">
    <source>
        <dbReference type="EMBL" id="QEL65876.1"/>
    </source>
</evidence>
<proteinExistence type="predicted"/>
<dbReference type="InterPro" id="IPR029044">
    <property type="entry name" value="Nucleotide-diphossugar_trans"/>
</dbReference>
<dbReference type="SUPFAM" id="SSF53448">
    <property type="entry name" value="Nucleotide-diphospho-sugar transferases"/>
    <property type="match status" value="1"/>
</dbReference>
<reference evidence="3 4" key="1">
    <citation type="submission" date="2017-07" db="EMBL/GenBank/DDBJ databases">
        <title>Complete genome sequence of Oryzomicrobium terrae TPP412.</title>
        <authorList>
            <person name="Chiu L.-W."/>
            <person name="Lo K.-J."/>
            <person name="Tsai Y.-M."/>
            <person name="Lin S.-S."/>
            <person name="Kuo C.-H."/>
            <person name="Liu C.-T."/>
        </authorList>
    </citation>
    <scope>NUCLEOTIDE SEQUENCE [LARGE SCALE GENOMIC DNA]</scope>
    <source>
        <strain evidence="3 4">TPP412</strain>
    </source>
</reference>
<dbReference type="RefSeq" id="WP_149425934.1">
    <property type="nucleotide sequence ID" value="NZ_CP022579.1"/>
</dbReference>
<keyword evidence="3" id="KW-0808">Transferase</keyword>
<dbReference type="Gene3D" id="3.90.550.10">
    <property type="entry name" value="Spore Coat Polysaccharide Biosynthesis Protein SpsA, Chain A"/>
    <property type="match status" value="1"/>
</dbReference>
<dbReference type="AlphaFoldDB" id="A0A5C1EAD7"/>
<dbReference type="GO" id="GO:0016740">
    <property type="term" value="F:transferase activity"/>
    <property type="evidence" value="ECO:0007669"/>
    <property type="project" value="UniProtKB-KW"/>
</dbReference>
<dbReference type="PANTHER" id="PTHR48090">
    <property type="entry name" value="UNDECAPRENYL-PHOSPHATE 4-DEOXY-4-FORMAMIDO-L-ARABINOSE TRANSFERASE-RELATED"/>
    <property type="match status" value="1"/>
</dbReference>